<sequence length="107" mass="12220">MLERFPNNLPKHRENVIPADLEKKNFEEVINLVDQTSENAPITLSQDMEEKLAPAPAKPEAPVDSMLKDMATIILSTFLLVGWVAFIITYPLWYCHLCQYGQFVTRA</sequence>
<gene>
    <name evidence="2" type="primary">LOC109681629</name>
</gene>
<reference evidence="2" key="1">
    <citation type="submission" date="2025-08" db="UniProtKB">
        <authorList>
            <consortium name="RefSeq"/>
        </authorList>
    </citation>
    <scope>IDENTIFICATION</scope>
    <source>
        <tissue evidence="2">Leukocyte</tissue>
    </source>
</reference>
<dbReference type="OrthoDB" id="63989at2759"/>
<evidence type="ECO:0000313" key="2">
    <source>
        <dbReference type="RefSeq" id="XP_020012051.1"/>
    </source>
</evidence>
<dbReference type="KEGG" id="ccan:109681629"/>
<protein>
    <submittedName>
        <fullName evidence="2">Serine/threonine-protein kinase/endoribonuclease IRE1-like</fullName>
    </submittedName>
</protein>
<organism evidence="2">
    <name type="scientific">Castor canadensis</name>
    <name type="common">American beaver</name>
    <dbReference type="NCBI Taxonomy" id="51338"/>
    <lineage>
        <taxon>Eukaryota</taxon>
        <taxon>Metazoa</taxon>
        <taxon>Chordata</taxon>
        <taxon>Craniata</taxon>
        <taxon>Vertebrata</taxon>
        <taxon>Euteleostomi</taxon>
        <taxon>Mammalia</taxon>
        <taxon>Eutheria</taxon>
        <taxon>Euarchontoglires</taxon>
        <taxon>Glires</taxon>
        <taxon>Rodentia</taxon>
        <taxon>Castorimorpha</taxon>
        <taxon>Castoridae</taxon>
        <taxon>Castor</taxon>
    </lineage>
</organism>
<keyword evidence="1" id="KW-0812">Transmembrane</keyword>
<dbReference type="AlphaFoldDB" id="A0A8B7TY83"/>
<accession>A0A8B7TY83</accession>
<feature type="transmembrane region" description="Helical" evidence="1">
    <location>
        <begin position="73"/>
        <end position="93"/>
    </location>
</feature>
<evidence type="ECO:0000256" key="1">
    <source>
        <dbReference type="SAM" id="Phobius"/>
    </source>
</evidence>
<keyword evidence="1" id="KW-0472">Membrane</keyword>
<keyword evidence="1" id="KW-1133">Transmembrane helix</keyword>
<dbReference type="RefSeq" id="XP_020012051.1">
    <property type="nucleotide sequence ID" value="XM_020156462.1"/>
</dbReference>
<proteinExistence type="predicted"/>
<name>A0A8B7TY83_CASCN</name>